<dbReference type="RefSeq" id="WP_169496863.1">
    <property type="nucleotide sequence ID" value="NZ_JABBFZ010000003.1"/>
</dbReference>
<comment type="caution">
    <text evidence="1">The sequence shown here is derived from an EMBL/GenBank/DDBJ whole genome shotgun (WGS) entry which is preliminary data.</text>
</comment>
<reference evidence="1 2" key="1">
    <citation type="submission" date="2020-04" db="EMBL/GenBank/DDBJ databases">
        <title>Paraburkholderia sp. G-4-1-8 isolated from soil.</title>
        <authorList>
            <person name="Dahal R.H."/>
        </authorList>
    </citation>
    <scope>NUCLEOTIDE SEQUENCE [LARGE SCALE GENOMIC DNA]</scope>
    <source>
        <strain evidence="1 2">G-4-1-8</strain>
    </source>
</reference>
<name>A0A7X9X362_9BURK</name>
<protein>
    <submittedName>
        <fullName evidence="1">Integrase</fullName>
    </submittedName>
</protein>
<evidence type="ECO:0000313" key="1">
    <source>
        <dbReference type="EMBL" id="NML30570.1"/>
    </source>
</evidence>
<dbReference type="EMBL" id="JABBFZ010000003">
    <property type="protein sequence ID" value="NML30570.1"/>
    <property type="molecule type" value="Genomic_DNA"/>
</dbReference>
<proteinExistence type="predicted"/>
<gene>
    <name evidence="1" type="ORF">HHL14_06965</name>
</gene>
<organism evidence="1 2">
    <name type="scientific">Paraburkholderia antibiotica</name>
    <dbReference type="NCBI Taxonomy" id="2728839"/>
    <lineage>
        <taxon>Bacteria</taxon>
        <taxon>Pseudomonadati</taxon>
        <taxon>Pseudomonadota</taxon>
        <taxon>Betaproteobacteria</taxon>
        <taxon>Burkholderiales</taxon>
        <taxon>Burkholderiaceae</taxon>
        <taxon>Paraburkholderia</taxon>
    </lineage>
</organism>
<dbReference type="AlphaFoldDB" id="A0A7X9X362"/>
<dbReference type="Proteomes" id="UP000583127">
    <property type="component" value="Unassembled WGS sequence"/>
</dbReference>
<sequence>MNAPVLHFTPRAELEPQANLEAFIALCRNSDVLGAREQFDKNAWEVGYVKGQNKVNRVGFSTLEASREDRSEPSLPHPFLDFAKATIVYLHDKRPVTSQAQRIAALRCLEAALREWNKASRPTAVNVEVLNTAVELARKQVSDAVAYRIAGQLQLIAEFMNSKGFISLRQTWVHGMKRPRELGSRISKEALDARQEKLPSAAVLRALGGIFQEAVQPADVAVSSYLAVMLCAPERINEVLRLARNCLVEGDGRFDGKLGLRWAGSKGAKDTTKWLPTQMVPVARQAISNLLKVTAPAKNIAAWYTDNPNTLYLHDGAAHLRGQEVLTAAEVALILWGDEGATNQANTWARETAALPKVQLAGRKAGYWFEDVERAVLGMLPETFPFVPGAPELLCKDAMVIIRTNEMHAQKATYLCMITCVDYSSITNPLGAREGQSSIFERFNYTEDDGSPIELRSHALRHYLNMLAQLGGLSNAEIAIFSGRKDVRQNRAYDHMSSDEAQAPISQALKAGFTAGLIPAATRDLITRSEFKRFGVVAAHTTEYGWCMHNFASEPCQMYRDCINCEEQECVKGDAHKEANLRLLKEETEFLLNEAREALNDEEYGADVWVAHQSKTLERVNALLSIMDDPSVQPGSRIRLNLENAALITADSTQPIYFLKAEEQKLLP</sequence>
<evidence type="ECO:0000313" key="2">
    <source>
        <dbReference type="Proteomes" id="UP000583127"/>
    </source>
</evidence>
<keyword evidence="2" id="KW-1185">Reference proteome</keyword>
<accession>A0A7X9X362</accession>